<evidence type="ECO:0000256" key="1">
    <source>
        <dbReference type="ARBA" id="ARBA00006484"/>
    </source>
</evidence>
<dbReference type="PANTHER" id="PTHR24320">
    <property type="entry name" value="RETINOL DEHYDROGENASE"/>
    <property type="match status" value="1"/>
</dbReference>
<dbReference type="PANTHER" id="PTHR24320:SF252">
    <property type="entry name" value="DEHYDROGENASE_REDUCTASE FAMILY PROTEIN, PUTATIVE (AFU_ORTHOLOGUE AFUA_3G08550)-RELATED"/>
    <property type="match status" value="1"/>
</dbReference>
<protein>
    <submittedName>
        <fullName evidence="4">Uncharacterized protein</fullName>
    </submittedName>
</protein>
<name>A0A0P7AF22_9HYPO</name>
<accession>A0A0P7AF22</accession>
<evidence type="ECO:0000313" key="4">
    <source>
        <dbReference type="EMBL" id="KPM35840.1"/>
    </source>
</evidence>
<keyword evidence="5" id="KW-1185">Reference proteome</keyword>
<comment type="similarity">
    <text evidence="1">Belongs to the short-chain dehydrogenases/reductases (SDR) family.</text>
</comment>
<dbReference type="OrthoDB" id="542013at2759"/>
<dbReference type="STRING" id="78410.A0A0P7AF22"/>
<organism evidence="4 5">
    <name type="scientific">Neonectria ditissima</name>
    <dbReference type="NCBI Taxonomy" id="78410"/>
    <lineage>
        <taxon>Eukaryota</taxon>
        <taxon>Fungi</taxon>
        <taxon>Dikarya</taxon>
        <taxon>Ascomycota</taxon>
        <taxon>Pezizomycotina</taxon>
        <taxon>Sordariomycetes</taxon>
        <taxon>Hypocreomycetidae</taxon>
        <taxon>Hypocreales</taxon>
        <taxon>Nectriaceae</taxon>
        <taxon>Neonectria</taxon>
    </lineage>
</organism>
<dbReference type="PRINTS" id="PR00081">
    <property type="entry name" value="GDHRDH"/>
</dbReference>
<dbReference type="AlphaFoldDB" id="A0A0P7AF22"/>
<dbReference type="SUPFAM" id="SSF51735">
    <property type="entry name" value="NAD(P)-binding Rossmann-fold domains"/>
    <property type="match status" value="1"/>
</dbReference>
<evidence type="ECO:0000313" key="5">
    <source>
        <dbReference type="Proteomes" id="UP000050424"/>
    </source>
</evidence>
<dbReference type="GO" id="GO:0016491">
    <property type="term" value="F:oxidoreductase activity"/>
    <property type="evidence" value="ECO:0007669"/>
    <property type="project" value="UniProtKB-KW"/>
</dbReference>
<proteinExistence type="inferred from homology"/>
<gene>
    <name evidence="4" type="ORF">AK830_g10727</name>
</gene>
<dbReference type="Gene3D" id="3.40.50.720">
    <property type="entry name" value="NAD(P)-binding Rossmann-like Domain"/>
    <property type="match status" value="1"/>
</dbReference>
<dbReference type="InterPro" id="IPR002347">
    <property type="entry name" value="SDR_fam"/>
</dbReference>
<dbReference type="InterPro" id="IPR036291">
    <property type="entry name" value="NAD(P)-bd_dom_sf"/>
</dbReference>
<dbReference type="Proteomes" id="UP000050424">
    <property type="component" value="Unassembled WGS sequence"/>
</dbReference>
<dbReference type="EMBL" id="LKCW01000229">
    <property type="protein sequence ID" value="KPM35840.1"/>
    <property type="molecule type" value="Genomic_DNA"/>
</dbReference>
<evidence type="ECO:0000256" key="2">
    <source>
        <dbReference type="ARBA" id="ARBA00022857"/>
    </source>
</evidence>
<keyword evidence="2" id="KW-0521">NADP</keyword>
<keyword evidence="3" id="KW-0560">Oxidoreductase</keyword>
<comment type="caution">
    <text evidence="4">The sequence shown here is derived from an EMBL/GenBank/DDBJ whole genome shotgun (WGS) entry which is preliminary data.</text>
</comment>
<sequence>MDTQEFIRAQRQNLPILLTQRHVAGKTFVITGSNHGIGREAALHIARLGPSRLILAVRSLPKGQEAKEWIQSAVGDCDSVTINVWYLDTTVWDSVRAFANRAENELDRLDVVVQNAAVAVDVFETNKEGYENTVAGNVFGTVMLAMHLLPKMKETGKKFGSTPHMVLLTSGLAFEHPDAMHLVDGEGGAFAALNREGESPMTPTPKRYSVSNLYKIMIVRELAKVFPYTETGVVINLLSPGLCNTGLARNSTLIFRLQFRIFNALIGRTAEMGSRTILHAMQAGPESHGRYISDCKVKEYCVVDWVQNDIGQRAQERTWKQFLERVEAIEPGLFKRTISALREQTSSLVA</sequence>
<evidence type="ECO:0000256" key="3">
    <source>
        <dbReference type="ARBA" id="ARBA00023002"/>
    </source>
</evidence>
<dbReference type="Pfam" id="PF00106">
    <property type="entry name" value="adh_short"/>
    <property type="match status" value="1"/>
</dbReference>
<reference evidence="4 5" key="1">
    <citation type="submission" date="2015-09" db="EMBL/GenBank/DDBJ databases">
        <title>Draft genome of a European isolate of the apple canker pathogen Neonectria ditissima.</title>
        <authorList>
            <person name="Gomez-Cortecero A."/>
            <person name="Harrison R.J."/>
            <person name="Armitage A.D."/>
        </authorList>
    </citation>
    <scope>NUCLEOTIDE SEQUENCE [LARGE SCALE GENOMIC DNA]</scope>
    <source>
        <strain evidence="4 5">R09/05</strain>
    </source>
</reference>